<organism evidence="2 3">
    <name type="scientific">Orchesella cincta</name>
    <name type="common">Springtail</name>
    <name type="synonym">Podura cincta</name>
    <dbReference type="NCBI Taxonomy" id="48709"/>
    <lineage>
        <taxon>Eukaryota</taxon>
        <taxon>Metazoa</taxon>
        <taxon>Ecdysozoa</taxon>
        <taxon>Arthropoda</taxon>
        <taxon>Hexapoda</taxon>
        <taxon>Collembola</taxon>
        <taxon>Entomobryomorpha</taxon>
        <taxon>Entomobryoidea</taxon>
        <taxon>Orchesellidae</taxon>
        <taxon>Orchesellinae</taxon>
        <taxon>Orchesella</taxon>
    </lineage>
</organism>
<keyword evidence="1" id="KW-0732">Signal</keyword>
<comment type="caution">
    <text evidence="2">The sequence shown here is derived from an EMBL/GenBank/DDBJ whole genome shotgun (WGS) entry which is preliminary data.</text>
</comment>
<proteinExistence type="predicted"/>
<name>A0A1D2N6J5_ORCCI</name>
<sequence>DTNSSKDTFAAVLTLLCVSLFITLVTATEFASSGATTSTHPENVQKIYKGDSDAVVAVKIPETISFKDAYPNTKVIKGSAELHDENERIATNSTMISGVRARFRSGRAYPMELPSRYNRYRRYYTNRNSIDSDGSSWSGKWFNNLRRRTSMIMSPSPSYDSQGYQTQQQEAMAAGMVMGDEPEMAATFLGSGGGHGGGHGSGGYGKDVNKSAVGLLGFLSLLSLIQNVLNQTNMAGGRKRRDLNGLDEFDANYDWQDGVTETVLLSPLALPIMNAVTHAENGVISAECTLQPICLANHFLVENLGERGKSLGMTLSTVSSKMLTRKNKCKGSGWDIAGRVIRAGMAGRSGKDCKSIYKECPEVSDPPKYKRL</sequence>
<keyword evidence="3" id="KW-1185">Reference proteome</keyword>
<dbReference type="Proteomes" id="UP000094527">
    <property type="component" value="Unassembled WGS sequence"/>
</dbReference>
<accession>A0A1D2N6J5</accession>
<gene>
    <name evidence="2" type="ORF">Ocin01_05787</name>
</gene>
<feature type="non-terminal residue" evidence="2">
    <location>
        <position position="1"/>
    </location>
</feature>
<dbReference type="PANTHER" id="PTHR41158">
    <property type="entry name" value="AGAP010294-PA"/>
    <property type="match status" value="1"/>
</dbReference>
<feature type="signal peptide" evidence="1">
    <location>
        <begin position="1"/>
        <end position="27"/>
    </location>
</feature>
<evidence type="ECO:0000313" key="3">
    <source>
        <dbReference type="Proteomes" id="UP000094527"/>
    </source>
</evidence>
<feature type="chain" id="PRO_5008905118" evidence="1">
    <location>
        <begin position="28"/>
        <end position="372"/>
    </location>
</feature>
<dbReference type="AlphaFoldDB" id="A0A1D2N6J5"/>
<evidence type="ECO:0000256" key="1">
    <source>
        <dbReference type="SAM" id="SignalP"/>
    </source>
</evidence>
<evidence type="ECO:0000313" key="2">
    <source>
        <dbReference type="EMBL" id="ODN00888.1"/>
    </source>
</evidence>
<reference evidence="2 3" key="1">
    <citation type="journal article" date="2016" name="Genome Biol. Evol.">
        <title>Gene Family Evolution Reflects Adaptation to Soil Environmental Stressors in the Genome of the Collembolan Orchesella cincta.</title>
        <authorList>
            <person name="Faddeeva-Vakhrusheva A."/>
            <person name="Derks M.F."/>
            <person name="Anvar S.Y."/>
            <person name="Agamennone V."/>
            <person name="Suring W."/>
            <person name="Smit S."/>
            <person name="van Straalen N.M."/>
            <person name="Roelofs D."/>
        </authorList>
    </citation>
    <scope>NUCLEOTIDE SEQUENCE [LARGE SCALE GENOMIC DNA]</scope>
    <source>
        <tissue evidence="2">Mixed pool</tissue>
    </source>
</reference>
<dbReference type="PANTHER" id="PTHR41158:SF2">
    <property type="entry name" value="AGAP010294-PA"/>
    <property type="match status" value="1"/>
</dbReference>
<protein>
    <submittedName>
        <fullName evidence="2">Uncharacterized protein</fullName>
    </submittedName>
</protein>
<dbReference type="OMA" id="MNAVTHA"/>
<dbReference type="EMBL" id="LJIJ01000183">
    <property type="protein sequence ID" value="ODN00888.1"/>
    <property type="molecule type" value="Genomic_DNA"/>
</dbReference>